<gene>
    <name evidence="4" type="ORF">ACFFQA_24350</name>
</gene>
<evidence type="ECO:0000256" key="1">
    <source>
        <dbReference type="SAM" id="MobiDB-lite"/>
    </source>
</evidence>
<accession>A0ABV6A3Q2</accession>
<dbReference type="Pfam" id="PF10517">
    <property type="entry name" value="DM13"/>
    <property type="match status" value="1"/>
</dbReference>
<feature type="compositionally biased region" description="Low complexity" evidence="1">
    <location>
        <begin position="47"/>
        <end position="63"/>
    </location>
</feature>
<keyword evidence="5" id="KW-1185">Reference proteome</keyword>
<dbReference type="RefSeq" id="WP_377856556.1">
    <property type="nucleotide sequence ID" value="NZ_JBHLZU010000019.1"/>
</dbReference>
<dbReference type="InterPro" id="IPR019545">
    <property type="entry name" value="DM13_domain"/>
</dbReference>
<proteinExistence type="predicted"/>
<feature type="domain" description="DM13" evidence="3">
    <location>
        <begin position="88"/>
        <end position="198"/>
    </location>
</feature>
<keyword evidence="2" id="KW-1133">Transmembrane helix</keyword>
<feature type="transmembrane region" description="Helical" evidence="2">
    <location>
        <begin position="12"/>
        <end position="31"/>
    </location>
</feature>
<dbReference type="EMBL" id="JBHLZU010000019">
    <property type="protein sequence ID" value="MFB9907078.1"/>
    <property type="molecule type" value="Genomic_DNA"/>
</dbReference>
<feature type="region of interest" description="Disordered" evidence="1">
    <location>
        <begin position="47"/>
        <end position="88"/>
    </location>
</feature>
<organism evidence="4 5">
    <name type="scientific">Allokutzneria oryzae</name>
    <dbReference type="NCBI Taxonomy" id="1378989"/>
    <lineage>
        <taxon>Bacteria</taxon>
        <taxon>Bacillati</taxon>
        <taxon>Actinomycetota</taxon>
        <taxon>Actinomycetes</taxon>
        <taxon>Pseudonocardiales</taxon>
        <taxon>Pseudonocardiaceae</taxon>
        <taxon>Allokutzneria</taxon>
    </lineage>
</organism>
<evidence type="ECO:0000313" key="4">
    <source>
        <dbReference type="EMBL" id="MFB9907078.1"/>
    </source>
</evidence>
<evidence type="ECO:0000313" key="5">
    <source>
        <dbReference type="Proteomes" id="UP001589693"/>
    </source>
</evidence>
<name>A0ABV6A3Q2_9PSEU</name>
<comment type="caution">
    <text evidence="4">The sequence shown here is derived from an EMBL/GenBank/DDBJ whole genome shotgun (WGS) entry which is preliminary data.</text>
</comment>
<keyword evidence="2" id="KW-0812">Transmembrane</keyword>
<protein>
    <submittedName>
        <fullName evidence="4">DM13 domain-containing protein</fullName>
    </submittedName>
</protein>
<sequence length="199" mass="21131">MRALLRRRGAKVVLAVGVVVLAVGLWLFQPWRLFTSSTLDEALPVAPVAESSSVPVTTTTEPAPRSPETTQPPVIPSKAPETPRPTTQELASGAFVTQEHKTTGKAKVLKLADGSRVLRLEGLATSDGPDLHVWLTDATAGGEWGKYDDGRYVKLGALKATHGNQNYPIPAGADLGGLRSVVIWCDRFNVAFGSAPLAL</sequence>
<keyword evidence="2" id="KW-0472">Membrane</keyword>
<dbReference type="PROSITE" id="PS51549">
    <property type="entry name" value="DM13"/>
    <property type="match status" value="1"/>
</dbReference>
<dbReference type="Proteomes" id="UP001589693">
    <property type="component" value="Unassembled WGS sequence"/>
</dbReference>
<reference evidence="4 5" key="1">
    <citation type="submission" date="2024-09" db="EMBL/GenBank/DDBJ databases">
        <authorList>
            <person name="Sun Q."/>
            <person name="Mori K."/>
        </authorList>
    </citation>
    <scope>NUCLEOTIDE SEQUENCE [LARGE SCALE GENOMIC DNA]</scope>
    <source>
        <strain evidence="4 5">TBRC 7907</strain>
    </source>
</reference>
<evidence type="ECO:0000259" key="3">
    <source>
        <dbReference type="PROSITE" id="PS51549"/>
    </source>
</evidence>
<evidence type="ECO:0000256" key="2">
    <source>
        <dbReference type="SAM" id="Phobius"/>
    </source>
</evidence>